<dbReference type="PANTHER" id="PTHR43798">
    <property type="entry name" value="MONOACYLGLYCEROL LIPASE"/>
    <property type="match status" value="1"/>
</dbReference>
<accession>A0ABP6XS87</accession>
<proteinExistence type="predicted"/>
<organism evidence="2 3">
    <name type="scientific">Snuella lapsa</name>
    <dbReference type="NCBI Taxonomy" id="870481"/>
    <lineage>
        <taxon>Bacteria</taxon>
        <taxon>Pseudomonadati</taxon>
        <taxon>Bacteroidota</taxon>
        <taxon>Flavobacteriia</taxon>
        <taxon>Flavobacteriales</taxon>
        <taxon>Flavobacteriaceae</taxon>
        <taxon>Snuella</taxon>
    </lineage>
</organism>
<dbReference type="EMBL" id="BAABCY010000055">
    <property type="protein sequence ID" value="GAA3570868.1"/>
    <property type="molecule type" value="Genomic_DNA"/>
</dbReference>
<protein>
    <submittedName>
        <fullName evidence="2">Alpha/beta hydrolase</fullName>
    </submittedName>
</protein>
<name>A0ABP6XS87_9FLAO</name>
<sequence>MILAHKGIDIHYTDTGKGKVVVLLHGFLENLTMWHVFIPELSKRNRIICIDLLGHGKTGCLGYVHTMEQMAEAVSAVLKHLKIRRSIFIGHSMGGYVALVFAEAHPDSLKGLCLMNSTSKADSPERKANRDRAILAVKQNHKTFIRMAISNLFRPKNRKIFSKEIRLVKQEALKTPVQGIIAALEGMKIRNDREVLLHFSPYRKMMIISKKDPVLNYNELIEQTKNTNVNVVEFPDGHMSHIENESLFLQKIMHFIENI</sequence>
<dbReference type="GO" id="GO:0016787">
    <property type="term" value="F:hydrolase activity"/>
    <property type="evidence" value="ECO:0007669"/>
    <property type="project" value="UniProtKB-KW"/>
</dbReference>
<dbReference type="PRINTS" id="PR00111">
    <property type="entry name" value="ABHYDROLASE"/>
</dbReference>
<dbReference type="InterPro" id="IPR050266">
    <property type="entry name" value="AB_hydrolase_sf"/>
</dbReference>
<dbReference type="Pfam" id="PF00561">
    <property type="entry name" value="Abhydrolase_1"/>
    <property type="match status" value="1"/>
</dbReference>
<dbReference type="RefSeq" id="WP_345005940.1">
    <property type="nucleotide sequence ID" value="NZ_BAABCY010000055.1"/>
</dbReference>
<dbReference type="Gene3D" id="3.40.50.1820">
    <property type="entry name" value="alpha/beta hydrolase"/>
    <property type="match status" value="1"/>
</dbReference>
<dbReference type="InterPro" id="IPR029058">
    <property type="entry name" value="AB_hydrolase_fold"/>
</dbReference>
<dbReference type="SUPFAM" id="SSF53474">
    <property type="entry name" value="alpha/beta-Hydrolases"/>
    <property type="match status" value="1"/>
</dbReference>
<evidence type="ECO:0000313" key="3">
    <source>
        <dbReference type="Proteomes" id="UP001500954"/>
    </source>
</evidence>
<dbReference type="InterPro" id="IPR000073">
    <property type="entry name" value="AB_hydrolase_1"/>
</dbReference>
<evidence type="ECO:0000313" key="2">
    <source>
        <dbReference type="EMBL" id="GAA3570868.1"/>
    </source>
</evidence>
<comment type="caution">
    <text evidence="2">The sequence shown here is derived from an EMBL/GenBank/DDBJ whole genome shotgun (WGS) entry which is preliminary data.</text>
</comment>
<keyword evidence="2" id="KW-0378">Hydrolase</keyword>
<evidence type="ECO:0000259" key="1">
    <source>
        <dbReference type="Pfam" id="PF00561"/>
    </source>
</evidence>
<reference evidence="3" key="1">
    <citation type="journal article" date="2019" name="Int. J. Syst. Evol. Microbiol.">
        <title>The Global Catalogue of Microorganisms (GCM) 10K type strain sequencing project: providing services to taxonomists for standard genome sequencing and annotation.</title>
        <authorList>
            <consortium name="The Broad Institute Genomics Platform"/>
            <consortium name="The Broad Institute Genome Sequencing Center for Infectious Disease"/>
            <person name="Wu L."/>
            <person name="Ma J."/>
        </authorList>
    </citation>
    <scope>NUCLEOTIDE SEQUENCE [LARGE SCALE GENOMIC DNA]</scope>
    <source>
        <strain evidence="3">JCM 17111</strain>
    </source>
</reference>
<gene>
    <name evidence="2" type="ORF">GCM10022395_20590</name>
</gene>
<keyword evidence="3" id="KW-1185">Reference proteome</keyword>
<dbReference type="Proteomes" id="UP001500954">
    <property type="component" value="Unassembled WGS sequence"/>
</dbReference>
<feature type="domain" description="AB hydrolase-1" evidence="1">
    <location>
        <begin position="20"/>
        <end position="170"/>
    </location>
</feature>